<evidence type="ECO:0000313" key="1">
    <source>
        <dbReference type="EMBL" id="CAA2983003.1"/>
    </source>
</evidence>
<name>A0A8S0RUF3_OLEEU</name>
<keyword evidence="2" id="KW-1185">Reference proteome</keyword>
<dbReference type="Gramene" id="OE9A050118T1">
    <property type="protein sequence ID" value="OE9A050118C1"/>
    <property type="gene ID" value="OE9A050118"/>
</dbReference>
<organism evidence="1 2">
    <name type="scientific">Olea europaea subsp. europaea</name>
    <dbReference type="NCBI Taxonomy" id="158383"/>
    <lineage>
        <taxon>Eukaryota</taxon>
        <taxon>Viridiplantae</taxon>
        <taxon>Streptophyta</taxon>
        <taxon>Embryophyta</taxon>
        <taxon>Tracheophyta</taxon>
        <taxon>Spermatophyta</taxon>
        <taxon>Magnoliopsida</taxon>
        <taxon>eudicotyledons</taxon>
        <taxon>Gunneridae</taxon>
        <taxon>Pentapetalae</taxon>
        <taxon>asterids</taxon>
        <taxon>lamiids</taxon>
        <taxon>Lamiales</taxon>
        <taxon>Oleaceae</taxon>
        <taxon>Oleeae</taxon>
        <taxon>Olea</taxon>
    </lineage>
</organism>
<gene>
    <name evidence="1" type="ORF">OLEA9_A050118</name>
</gene>
<protein>
    <submittedName>
        <fullName evidence="1">Uncharacterized protein</fullName>
    </submittedName>
</protein>
<dbReference type="EMBL" id="CACTIH010003715">
    <property type="protein sequence ID" value="CAA2983003.1"/>
    <property type="molecule type" value="Genomic_DNA"/>
</dbReference>
<dbReference type="AlphaFoldDB" id="A0A8S0RUF3"/>
<comment type="caution">
    <text evidence="1">The sequence shown here is derived from an EMBL/GenBank/DDBJ whole genome shotgun (WGS) entry which is preliminary data.</text>
</comment>
<sequence>AQNFGPTMEANFRPPQPPDFCAITISSSTPNIPTQTTAPNHSKIELIFLHKLPEISRKKVNFEDFEPPLLATTTPTSDHLPP</sequence>
<evidence type="ECO:0000313" key="2">
    <source>
        <dbReference type="Proteomes" id="UP000594638"/>
    </source>
</evidence>
<reference evidence="1 2" key="1">
    <citation type="submission" date="2019-12" db="EMBL/GenBank/DDBJ databases">
        <authorList>
            <person name="Alioto T."/>
            <person name="Alioto T."/>
            <person name="Gomez Garrido J."/>
        </authorList>
    </citation>
    <scope>NUCLEOTIDE SEQUENCE [LARGE SCALE GENOMIC DNA]</scope>
</reference>
<accession>A0A8S0RUF3</accession>
<proteinExistence type="predicted"/>
<dbReference type="Proteomes" id="UP000594638">
    <property type="component" value="Unassembled WGS sequence"/>
</dbReference>
<feature type="non-terminal residue" evidence="1">
    <location>
        <position position="1"/>
    </location>
</feature>